<accession>A0A1I7YQE0</accession>
<keyword evidence="2" id="KW-1185">Reference proteome</keyword>
<feature type="domain" description="Glutamine amidotransferase" evidence="1">
    <location>
        <begin position="94"/>
        <end position="169"/>
    </location>
</feature>
<protein>
    <submittedName>
        <fullName evidence="3">Glutamine amidotransferase type-1 domain-containing protein</fullName>
    </submittedName>
</protein>
<name>A0A1I7YQE0_9BILA</name>
<dbReference type="PANTHER" id="PTHR42695">
    <property type="entry name" value="GLUTAMINE AMIDOTRANSFERASE YLR126C-RELATED"/>
    <property type="match status" value="1"/>
</dbReference>
<dbReference type="GO" id="GO:0005829">
    <property type="term" value="C:cytosol"/>
    <property type="evidence" value="ECO:0007669"/>
    <property type="project" value="TreeGrafter"/>
</dbReference>
<dbReference type="Proteomes" id="UP000095287">
    <property type="component" value="Unplaced"/>
</dbReference>
<dbReference type="InterPro" id="IPR017926">
    <property type="entry name" value="GATASE"/>
</dbReference>
<dbReference type="Pfam" id="PF00117">
    <property type="entry name" value="GATase"/>
    <property type="match status" value="1"/>
</dbReference>
<dbReference type="SUPFAM" id="SSF52317">
    <property type="entry name" value="Class I glutamine amidotransferase-like"/>
    <property type="match status" value="1"/>
</dbReference>
<dbReference type="InterPro" id="IPR044992">
    <property type="entry name" value="ChyE-like"/>
</dbReference>
<sequence>MSLRICILETDVLRPELVDQYQGYGRMFEHLFTHQPIAAEFRVYNVMNGEYPDDDEVFDAYLVTGSKADSFGDDPWIARLKTFLLDRYKRGDKLLGVCFGHQLLALLLGGRSERAHQGWGVGTHRYVMAAKAPWMSPQVEELTLLISHQDQVTQLPENATVIASSDFCPYAAYHIGDQQHADLDGLAGDVADARQVFHLPRHVDLHVAKIRAHVLVDEGEGQALQLFADLDHRCHIAAQAQDVATQAVQAADIVFLQRTAEYVVFQLFDLAVNRLAHRLVVFSDEVEQCIQHEVFAVLEQQRPGLAALAYQGIGFGVAVAAGDDVAV</sequence>
<proteinExistence type="predicted"/>
<dbReference type="WBParaSite" id="L893_g18756.t1">
    <property type="protein sequence ID" value="L893_g18756.t1"/>
    <property type="gene ID" value="L893_g18756"/>
</dbReference>
<dbReference type="Gene3D" id="3.40.50.880">
    <property type="match status" value="1"/>
</dbReference>
<evidence type="ECO:0000259" key="1">
    <source>
        <dbReference type="Pfam" id="PF00117"/>
    </source>
</evidence>
<evidence type="ECO:0000313" key="2">
    <source>
        <dbReference type="Proteomes" id="UP000095287"/>
    </source>
</evidence>
<reference evidence="3" key="1">
    <citation type="submission" date="2016-11" db="UniProtKB">
        <authorList>
            <consortium name="WormBaseParasite"/>
        </authorList>
    </citation>
    <scope>IDENTIFICATION</scope>
</reference>
<dbReference type="PANTHER" id="PTHR42695:SF5">
    <property type="entry name" value="GLUTAMINE AMIDOTRANSFERASE YLR126C-RELATED"/>
    <property type="match status" value="1"/>
</dbReference>
<dbReference type="CDD" id="cd01741">
    <property type="entry name" value="GATase1_1"/>
    <property type="match status" value="1"/>
</dbReference>
<dbReference type="InterPro" id="IPR029062">
    <property type="entry name" value="Class_I_gatase-like"/>
</dbReference>
<organism evidence="2 3">
    <name type="scientific">Steinernema glaseri</name>
    <dbReference type="NCBI Taxonomy" id="37863"/>
    <lineage>
        <taxon>Eukaryota</taxon>
        <taxon>Metazoa</taxon>
        <taxon>Ecdysozoa</taxon>
        <taxon>Nematoda</taxon>
        <taxon>Chromadorea</taxon>
        <taxon>Rhabditida</taxon>
        <taxon>Tylenchina</taxon>
        <taxon>Panagrolaimomorpha</taxon>
        <taxon>Strongyloidoidea</taxon>
        <taxon>Steinernematidae</taxon>
        <taxon>Steinernema</taxon>
    </lineage>
</organism>
<dbReference type="NCBIfam" id="NF004212">
    <property type="entry name" value="PRK05665.1"/>
    <property type="match status" value="1"/>
</dbReference>
<evidence type="ECO:0000313" key="3">
    <source>
        <dbReference type="WBParaSite" id="L893_g18756.t1"/>
    </source>
</evidence>
<dbReference type="AlphaFoldDB" id="A0A1I7YQE0"/>